<sequence>MGRLGLAVGHRAPETQGCGDCAGGVRRARKITQSESSLGWRPGAGAQERNSRTGVVRPKSAERQSHPAVPQWPARRLSGHPIGPRRVPRNGFG</sequence>
<evidence type="ECO:0000313" key="3">
    <source>
        <dbReference type="Proteomes" id="UP000011205"/>
    </source>
</evidence>
<name>L8PHJ1_STRVR</name>
<organism evidence="2 3">
    <name type="scientific">Streptomyces viridochromogenes Tue57</name>
    <dbReference type="NCBI Taxonomy" id="1160705"/>
    <lineage>
        <taxon>Bacteria</taxon>
        <taxon>Bacillati</taxon>
        <taxon>Actinomycetota</taxon>
        <taxon>Actinomycetes</taxon>
        <taxon>Kitasatosporales</taxon>
        <taxon>Streptomycetaceae</taxon>
        <taxon>Streptomyces</taxon>
    </lineage>
</organism>
<feature type="region of interest" description="Disordered" evidence="1">
    <location>
        <begin position="1"/>
        <end position="93"/>
    </location>
</feature>
<dbReference type="EMBL" id="AMLP01000112">
    <property type="protein sequence ID" value="ELS55523.1"/>
    <property type="molecule type" value="Genomic_DNA"/>
</dbReference>
<evidence type="ECO:0000313" key="2">
    <source>
        <dbReference type="EMBL" id="ELS55523.1"/>
    </source>
</evidence>
<gene>
    <name evidence="2" type="ORF">STVIR_3535</name>
</gene>
<accession>L8PHJ1</accession>
<reference evidence="2 3" key="1">
    <citation type="journal article" date="2013" name="Genome Announc.">
        <title>Draft Genome Sequence of Streptomyces viridochromogenes Strain Tu57, Producer of Avilamycin.</title>
        <authorList>
            <person name="Gruning B.A."/>
            <person name="Erxleben A."/>
            <person name="Hahnlein A."/>
            <person name="Gunther S."/>
        </authorList>
    </citation>
    <scope>NUCLEOTIDE SEQUENCE [LARGE SCALE GENOMIC DNA]</scope>
    <source>
        <strain evidence="2 3">Tue57</strain>
    </source>
</reference>
<dbReference type="AlphaFoldDB" id="L8PHJ1"/>
<evidence type="ECO:0000256" key="1">
    <source>
        <dbReference type="SAM" id="MobiDB-lite"/>
    </source>
</evidence>
<protein>
    <submittedName>
        <fullName evidence="2">Uncharacterized protein</fullName>
    </submittedName>
</protein>
<proteinExistence type="predicted"/>
<dbReference type="Proteomes" id="UP000011205">
    <property type="component" value="Unassembled WGS sequence"/>
</dbReference>
<dbReference type="PATRIC" id="fig|1160705.3.peg.3503"/>
<comment type="caution">
    <text evidence="2">The sequence shown here is derived from an EMBL/GenBank/DDBJ whole genome shotgun (WGS) entry which is preliminary data.</text>
</comment>